<dbReference type="CDD" id="cd00038">
    <property type="entry name" value="CAP_ED"/>
    <property type="match status" value="1"/>
</dbReference>
<dbReference type="PROSITE" id="PS51063">
    <property type="entry name" value="HTH_CRP_2"/>
    <property type="match status" value="1"/>
</dbReference>
<evidence type="ECO:0000256" key="1">
    <source>
        <dbReference type="ARBA" id="ARBA00023015"/>
    </source>
</evidence>
<dbReference type="AlphaFoldDB" id="A0A5B8W2D6"/>
<evidence type="ECO:0000313" key="7">
    <source>
        <dbReference type="Proteomes" id="UP000321362"/>
    </source>
</evidence>
<dbReference type="KEGG" id="mgk:FSB76_17330"/>
<dbReference type="EMBL" id="CP042437">
    <property type="protein sequence ID" value="QEC77617.1"/>
    <property type="molecule type" value="Genomic_DNA"/>
</dbReference>
<dbReference type="InterPro" id="IPR012318">
    <property type="entry name" value="HTH_CRP"/>
</dbReference>
<dbReference type="SMART" id="SM00419">
    <property type="entry name" value="HTH_CRP"/>
    <property type="match status" value="1"/>
</dbReference>
<keyword evidence="1" id="KW-0805">Transcription regulation</keyword>
<dbReference type="Pfam" id="PF00027">
    <property type="entry name" value="cNMP_binding"/>
    <property type="match status" value="1"/>
</dbReference>
<dbReference type="PRINTS" id="PR00034">
    <property type="entry name" value="HTHCRP"/>
</dbReference>
<dbReference type="SUPFAM" id="SSF46785">
    <property type="entry name" value="Winged helix' DNA-binding domain"/>
    <property type="match status" value="1"/>
</dbReference>
<dbReference type="InterPro" id="IPR036388">
    <property type="entry name" value="WH-like_DNA-bd_sf"/>
</dbReference>
<dbReference type="RefSeq" id="WP_147055473.1">
    <property type="nucleotide sequence ID" value="NZ_CP042437.1"/>
</dbReference>
<dbReference type="InterPro" id="IPR000595">
    <property type="entry name" value="cNMP-bd_dom"/>
</dbReference>
<dbReference type="InterPro" id="IPR018490">
    <property type="entry name" value="cNMP-bd_dom_sf"/>
</dbReference>
<gene>
    <name evidence="6" type="ORF">FSB76_17330</name>
</gene>
<feature type="domain" description="Cyclic nucleotide-binding" evidence="4">
    <location>
        <begin position="19"/>
        <end position="118"/>
    </location>
</feature>
<dbReference type="PANTHER" id="PTHR24567:SF74">
    <property type="entry name" value="HTH-TYPE TRANSCRIPTIONAL REGULATOR ARCR"/>
    <property type="match status" value="1"/>
</dbReference>
<keyword evidence="2" id="KW-0238">DNA-binding</keyword>
<evidence type="ECO:0000259" key="5">
    <source>
        <dbReference type="PROSITE" id="PS51063"/>
    </source>
</evidence>
<dbReference type="SUPFAM" id="SSF51206">
    <property type="entry name" value="cAMP-binding domain-like"/>
    <property type="match status" value="1"/>
</dbReference>
<dbReference type="Gene3D" id="2.60.120.10">
    <property type="entry name" value="Jelly Rolls"/>
    <property type="match status" value="1"/>
</dbReference>
<sequence>MSLNRIFPIEKWNFITASALGLLTTDDYNRLLINSTSHIYKKGEIIFRENTLPAGVFLVLSGKVKKYKADHTGRRQTIYVAGNRELVGYHAVLSRERYSDSAAALEGSRICFIPTDDFMFTVKNCPYFAQQLLGALSHEVMVLANSVLVFAQRNAAERLAIALIVLREKYKEDGTINANTVLTVSRADLADIAGIAEENVTRLLKEFKEEGLLTRESRNIVVTDIKGLIKRSNYK</sequence>
<dbReference type="Gene3D" id="1.10.10.10">
    <property type="entry name" value="Winged helix-like DNA-binding domain superfamily/Winged helix DNA-binding domain"/>
    <property type="match status" value="1"/>
</dbReference>
<keyword evidence="3" id="KW-0804">Transcription</keyword>
<evidence type="ECO:0000259" key="4">
    <source>
        <dbReference type="PROSITE" id="PS50042"/>
    </source>
</evidence>
<evidence type="ECO:0000256" key="2">
    <source>
        <dbReference type="ARBA" id="ARBA00023125"/>
    </source>
</evidence>
<dbReference type="PANTHER" id="PTHR24567">
    <property type="entry name" value="CRP FAMILY TRANSCRIPTIONAL REGULATORY PROTEIN"/>
    <property type="match status" value="1"/>
</dbReference>
<dbReference type="InterPro" id="IPR014710">
    <property type="entry name" value="RmlC-like_jellyroll"/>
</dbReference>
<accession>A0A5B8W2D6</accession>
<keyword evidence="7" id="KW-1185">Reference proteome</keyword>
<dbReference type="SMART" id="SM00100">
    <property type="entry name" value="cNMP"/>
    <property type="match status" value="1"/>
</dbReference>
<protein>
    <submittedName>
        <fullName evidence="6">Crp/Fnr family transcriptional regulator</fullName>
    </submittedName>
</protein>
<dbReference type="PROSITE" id="PS50042">
    <property type="entry name" value="CNMP_BINDING_3"/>
    <property type="match status" value="1"/>
</dbReference>
<dbReference type="Pfam" id="PF13545">
    <property type="entry name" value="HTH_Crp_2"/>
    <property type="match status" value="1"/>
</dbReference>
<dbReference type="GO" id="GO:0003677">
    <property type="term" value="F:DNA binding"/>
    <property type="evidence" value="ECO:0007669"/>
    <property type="project" value="UniProtKB-KW"/>
</dbReference>
<evidence type="ECO:0000313" key="6">
    <source>
        <dbReference type="EMBL" id="QEC77617.1"/>
    </source>
</evidence>
<dbReference type="InterPro" id="IPR036390">
    <property type="entry name" value="WH_DNA-bd_sf"/>
</dbReference>
<dbReference type="Proteomes" id="UP000321362">
    <property type="component" value="Chromosome"/>
</dbReference>
<organism evidence="6 7">
    <name type="scientific">Mucilaginibacter ginsenosidivorax</name>
    <dbReference type="NCBI Taxonomy" id="862126"/>
    <lineage>
        <taxon>Bacteria</taxon>
        <taxon>Pseudomonadati</taxon>
        <taxon>Bacteroidota</taxon>
        <taxon>Sphingobacteriia</taxon>
        <taxon>Sphingobacteriales</taxon>
        <taxon>Sphingobacteriaceae</taxon>
        <taxon>Mucilaginibacter</taxon>
    </lineage>
</organism>
<dbReference type="GO" id="GO:0005829">
    <property type="term" value="C:cytosol"/>
    <property type="evidence" value="ECO:0007669"/>
    <property type="project" value="TreeGrafter"/>
</dbReference>
<name>A0A5B8W2D6_9SPHI</name>
<dbReference type="GO" id="GO:0003700">
    <property type="term" value="F:DNA-binding transcription factor activity"/>
    <property type="evidence" value="ECO:0007669"/>
    <property type="project" value="TreeGrafter"/>
</dbReference>
<evidence type="ECO:0000256" key="3">
    <source>
        <dbReference type="ARBA" id="ARBA00023163"/>
    </source>
</evidence>
<dbReference type="OrthoDB" id="9127033at2"/>
<reference evidence="6 7" key="1">
    <citation type="journal article" date="2013" name="J. Microbiol.">
        <title>Mucilaginibacter ginsenosidivorax sp. nov., with ginsenoside converting activity isolated from sediment.</title>
        <authorList>
            <person name="Kim J.K."/>
            <person name="Choi T.E."/>
            <person name="Liu Q.M."/>
            <person name="Park H.Y."/>
            <person name="Yi T.H."/>
            <person name="Yoon M.H."/>
            <person name="Kim S.C."/>
            <person name="Im W.T."/>
        </authorList>
    </citation>
    <scope>NUCLEOTIDE SEQUENCE [LARGE SCALE GENOMIC DNA]</scope>
    <source>
        <strain evidence="6 7">KHI28</strain>
    </source>
</reference>
<proteinExistence type="predicted"/>
<dbReference type="InterPro" id="IPR050397">
    <property type="entry name" value="Env_Response_Regulators"/>
</dbReference>
<feature type="domain" description="HTH crp-type" evidence="5">
    <location>
        <begin position="153"/>
        <end position="226"/>
    </location>
</feature>